<evidence type="ECO:0000256" key="7">
    <source>
        <dbReference type="PIRSR" id="PIRSR000077-1"/>
    </source>
</evidence>
<dbReference type="InterPro" id="IPR013766">
    <property type="entry name" value="Thioredoxin_domain"/>
</dbReference>
<evidence type="ECO:0000313" key="11">
    <source>
        <dbReference type="Proteomes" id="UP000484164"/>
    </source>
</evidence>
<feature type="site" description="Contributes to redox potential value" evidence="7">
    <location>
        <position position="23"/>
    </location>
</feature>
<dbReference type="Gene3D" id="3.40.30.10">
    <property type="entry name" value="Glutaredoxin"/>
    <property type="match status" value="1"/>
</dbReference>
<feature type="site" description="Deprotonates C-terminal active site Cys" evidence="7">
    <location>
        <position position="16"/>
    </location>
</feature>
<dbReference type="PROSITE" id="PS51352">
    <property type="entry name" value="THIOREDOXIN_2"/>
    <property type="match status" value="1"/>
</dbReference>
<keyword evidence="3" id="KW-0249">Electron transport</keyword>
<feature type="disulfide bond" description="Redox-active" evidence="8">
    <location>
        <begin position="22"/>
        <end position="25"/>
    </location>
</feature>
<dbReference type="InterPro" id="IPR036249">
    <property type="entry name" value="Thioredoxin-like_sf"/>
</dbReference>
<evidence type="ECO:0000259" key="9">
    <source>
        <dbReference type="PROSITE" id="PS51352"/>
    </source>
</evidence>
<feature type="active site" description="Nucleophile" evidence="7">
    <location>
        <position position="22"/>
    </location>
</feature>
<comment type="similarity">
    <text evidence="1">Belongs to the thioredoxin family.</text>
</comment>
<evidence type="ECO:0000256" key="5">
    <source>
        <dbReference type="ARBA" id="ARBA00023284"/>
    </source>
</evidence>
<evidence type="ECO:0000256" key="2">
    <source>
        <dbReference type="ARBA" id="ARBA00022448"/>
    </source>
</evidence>
<reference evidence="10 11" key="1">
    <citation type="submission" date="2019-10" db="EMBL/GenBank/DDBJ databases">
        <title>Genome sequence of Phaeocystidibacter marisrubri JCM30614 (type strain).</title>
        <authorList>
            <person name="Bowman J.P."/>
        </authorList>
    </citation>
    <scope>NUCLEOTIDE SEQUENCE [LARGE SCALE GENOMIC DNA]</scope>
    <source>
        <strain evidence="10 11">JCM 30614</strain>
    </source>
</reference>
<dbReference type="Pfam" id="PF00085">
    <property type="entry name" value="Thioredoxin"/>
    <property type="match status" value="1"/>
</dbReference>
<dbReference type="CDD" id="cd02947">
    <property type="entry name" value="TRX_family"/>
    <property type="match status" value="1"/>
</dbReference>
<dbReference type="GO" id="GO:0005829">
    <property type="term" value="C:cytosol"/>
    <property type="evidence" value="ECO:0007669"/>
    <property type="project" value="TreeGrafter"/>
</dbReference>
<keyword evidence="5 8" id="KW-0676">Redox-active center</keyword>
<dbReference type="PIRSF" id="PIRSF000077">
    <property type="entry name" value="Thioredoxin"/>
    <property type="match status" value="1"/>
</dbReference>
<comment type="caution">
    <text evidence="10">The sequence shown here is derived from an EMBL/GenBank/DDBJ whole genome shotgun (WGS) entry which is preliminary data.</text>
</comment>
<feature type="active site" description="Nucleophile" evidence="7">
    <location>
        <position position="25"/>
    </location>
</feature>
<sequence>MSTFGEIIGTGNVLVDFHATWCQPCKMLGPILQELAGEWGDQVKVIKIDVDRNPELAQKLDVRGVPTMVLYVNGKSVWRKSGVLPKHQIKAEIEHAIRS</sequence>
<dbReference type="OrthoDB" id="9790390at2"/>
<dbReference type="EMBL" id="WBVQ01000001">
    <property type="protein sequence ID" value="KAB2816910.1"/>
    <property type="molecule type" value="Genomic_DNA"/>
</dbReference>
<evidence type="ECO:0000256" key="4">
    <source>
        <dbReference type="ARBA" id="ARBA00023157"/>
    </source>
</evidence>
<evidence type="ECO:0000256" key="3">
    <source>
        <dbReference type="ARBA" id="ARBA00022982"/>
    </source>
</evidence>
<organism evidence="10 11">
    <name type="scientific">Phaeocystidibacter marisrubri</name>
    <dbReference type="NCBI Taxonomy" id="1577780"/>
    <lineage>
        <taxon>Bacteria</taxon>
        <taxon>Pseudomonadati</taxon>
        <taxon>Bacteroidota</taxon>
        <taxon>Flavobacteriia</taxon>
        <taxon>Flavobacteriales</taxon>
        <taxon>Phaeocystidibacteraceae</taxon>
        <taxon>Phaeocystidibacter</taxon>
    </lineage>
</organism>
<dbReference type="PANTHER" id="PTHR45663:SF11">
    <property type="entry name" value="GEO12009P1"/>
    <property type="match status" value="1"/>
</dbReference>
<dbReference type="Proteomes" id="UP000484164">
    <property type="component" value="Unassembled WGS sequence"/>
</dbReference>
<dbReference type="AlphaFoldDB" id="A0A6L3ZIA5"/>
<evidence type="ECO:0000256" key="1">
    <source>
        <dbReference type="ARBA" id="ARBA00008987"/>
    </source>
</evidence>
<dbReference type="FunFam" id="3.40.30.10:FF:000001">
    <property type="entry name" value="Thioredoxin"/>
    <property type="match status" value="1"/>
</dbReference>
<dbReference type="GO" id="GO:0045454">
    <property type="term" value="P:cell redox homeostasis"/>
    <property type="evidence" value="ECO:0007669"/>
    <property type="project" value="TreeGrafter"/>
</dbReference>
<gene>
    <name evidence="10" type="primary">trxA</name>
    <name evidence="10" type="ORF">F8C82_00500</name>
</gene>
<dbReference type="NCBIfam" id="TIGR01068">
    <property type="entry name" value="thioredoxin"/>
    <property type="match status" value="1"/>
</dbReference>
<protein>
    <recommendedName>
        <fullName evidence="6">Thioredoxin</fullName>
    </recommendedName>
</protein>
<feature type="domain" description="Thioredoxin" evidence="9">
    <location>
        <begin position="1"/>
        <end position="98"/>
    </location>
</feature>
<evidence type="ECO:0000256" key="6">
    <source>
        <dbReference type="NCBIfam" id="TIGR01068"/>
    </source>
</evidence>
<dbReference type="PRINTS" id="PR00421">
    <property type="entry name" value="THIOREDOXIN"/>
</dbReference>
<dbReference type="PANTHER" id="PTHR45663">
    <property type="entry name" value="GEO12009P1"/>
    <property type="match status" value="1"/>
</dbReference>
<proteinExistence type="inferred from homology"/>
<feature type="site" description="Contributes to redox potential value" evidence="7">
    <location>
        <position position="24"/>
    </location>
</feature>
<evidence type="ECO:0000256" key="8">
    <source>
        <dbReference type="PIRSR" id="PIRSR000077-4"/>
    </source>
</evidence>
<evidence type="ECO:0000313" key="10">
    <source>
        <dbReference type="EMBL" id="KAB2816910.1"/>
    </source>
</evidence>
<dbReference type="InterPro" id="IPR005746">
    <property type="entry name" value="Thioredoxin"/>
</dbReference>
<dbReference type="RefSeq" id="WP_151691482.1">
    <property type="nucleotide sequence ID" value="NZ_BMGX01000002.1"/>
</dbReference>
<name>A0A6L3ZIA5_9FLAO</name>
<keyword evidence="4 8" id="KW-1015">Disulfide bond</keyword>
<dbReference type="GO" id="GO:0015035">
    <property type="term" value="F:protein-disulfide reductase activity"/>
    <property type="evidence" value="ECO:0007669"/>
    <property type="project" value="UniProtKB-UniRule"/>
</dbReference>
<keyword evidence="2" id="KW-0813">Transport</keyword>
<accession>A0A6L3ZIA5</accession>
<dbReference type="SUPFAM" id="SSF52833">
    <property type="entry name" value="Thioredoxin-like"/>
    <property type="match status" value="1"/>
</dbReference>
<keyword evidence="11" id="KW-1185">Reference proteome</keyword>